<dbReference type="PANTHER" id="PTHR38566">
    <property type="entry name" value="RNA_LIG_T4_1 DOMAIN-CONTAINING PROTEIN"/>
    <property type="match status" value="1"/>
</dbReference>
<dbReference type="VEuPathDB" id="CryptoDB:ChTU502y2012_313g0100"/>
<dbReference type="VEuPathDB" id="CryptoDB:CHUDEA3_3410"/>
<proteinExistence type="predicted"/>
<sequence length="1535" mass="176381">MDLSISPNSLLKELIANKEFVHIVSTDVLAVTDNCLDFIWDVGISGPRGSESKIFNSNKHLVGLIRRGLSFGIKLSLEKAKKSKKWFEYDPNKIKVWILKRGMEKFGDLLFDFEKRLDQITPILGENLKGLKIVAMEKLDGENSQISYFDITDQWVIGSKNVTILCRDINDLESTLYGESRYESVKVSAYSWFRTLEQFKAYSKGDFVAKINDLKRLLMSNTLLCETIGNSNRQHIINYLDITTPQLYFTGLVSKENKRDSCYNPVSLMQFLDPFFFKYTAKFVDLPSQSIVSESLEKRIFGNISISFSPICSFNNQSFDFRSIDELCNYLSVVQSIILTLRTNTEGIVLYLINSGQRLDQDIVLSTFKIKSLQFSTLRLIRENLKNSIIKNFVINGLDEYKEVMAKPYKNHNSIMKYSIDNFWFSVYKYLIISVQNNAENFFNVIDKNFKIIRKQISNVYNIFDIEIVNQIENEFVFFKQLLLYSSIYLIDQIIYLNLNNSKMDSVQLSRYFFDSFSSFISDIKSQISCSRKLTGIPPSICSTCNVNSSGSVIVSPSHFGSIPSGSTIEFMVPPFNWSWKEIKDMLSSDFSLSHDTWILNKDEYYVTLDPKDSNEGYFFPFSKTKYHLFVNLRHAFDDCVSRERNQLYSYYKIFIPNKHKLSTDSNNEVIFTRTENSIKLSTFRSSSVRLFWKMIGKLDFATKTTIINEIGTKGYNQLNQNQQLVRKLEALPLKFPWVNKGCTYIFPSGYAINIRDFEHLLYAIFGSSDFKYVVNSFYNCETNQDLSETVNIKESPTDNGLKLETTFVLPCGIPGSGKSFMLKSFIEKQMSIRKDSYYVSALTSGEHVTKFDMEDESIYSLIVSSNNKSNSSKDKRFDLIFYVSKDGCTRSILNGFKWNYNALFSEKIPKTYTNYSLPADSSEDSLSETEFRKLSKKSKFCMNFIIESFINLCSEIVKGNYEKGSTKNESSPEWVKHLKNEYNFTRNLRILILVDMNHTPDAFVGINEDFSSKFKLTEITLYKVIVLFISQGFIKSSRRPKKWRFIMSKEEVIISILKMIKRKNHSTLKGLSRKSVNVLLHFLTLYSQVIKLVNENGQAINSVLSKNTFKSLGFNGVIEIKNDYTEFKSILKENSEIFASLKSDLTQILNNNIDLQNTKNSEKIVSRFMDNLEILSNSIKSIPDSLNHFAINSFYSFIYSTCNTIPFKESENSSTKLYYSLGNNLIIKPFNLNVNPKGDLGDYLSQIRGEHNLTAITFENHKSSLEAITKIWNDHKESLEEAINHDSDSKGVGYKVIKLEDIPNDKKHVTCCFFGHTTDSNTKDKSNIESLLISKTISNLQVLLSLPFIGRSYDFQVSYLIFIHGWKLAFLTVSPMSKLFEIPSNETNYDIIINEKLPNISVENESVKEFNSNPEIDEFEGIGKKTSLFLTSLLPFRENGHSHITLISEKFNPVISNVAINLLGEDFSKLSNLDTNEHGIQTLEVQVNEQPLEGILKKGLSEDDSKLDPVKNLRILAIRLWDKRIMLKGDLGYM</sequence>
<dbReference type="VEuPathDB" id="CryptoDB:GY17_00002570"/>
<dbReference type="Proteomes" id="UP000199752">
    <property type="component" value="Chromosome 3"/>
</dbReference>
<dbReference type="EMBL" id="LN877949">
    <property type="protein sequence ID" value="CUV05283.1"/>
    <property type="molecule type" value="Genomic_DNA"/>
</dbReference>
<reference evidence="1" key="1">
    <citation type="submission" date="2015-08" db="EMBL/GenBank/DDBJ databases">
        <authorList>
            <person name="Babu N.S."/>
            <person name="Beckwith C.J."/>
            <person name="Beseler K.G."/>
            <person name="Brison A."/>
            <person name="Carone J.V."/>
            <person name="Caskin T.P."/>
            <person name="Diamond M."/>
            <person name="Durham M.E."/>
            <person name="Foxe J.M."/>
            <person name="Go M."/>
            <person name="Henderson B.A."/>
            <person name="Jones I.B."/>
            <person name="McGettigan J.A."/>
            <person name="Micheletti S.J."/>
            <person name="Nasrallah M.E."/>
            <person name="Ortiz D."/>
            <person name="Piller C.R."/>
            <person name="Privatt S.R."/>
            <person name="Schneider S.L."/>
            <person name="Sharp S."/>
            <person name="Smith T.C."/>
            <person name="Stanton J.D."/>
            <person name="Ullery H.E."/>
            <person name="Wilson R.J."/>
            <person name="Serrano M.G."/>
            <person name="Buck G."/>
            <person name="Lee V."/>
            <person name="Wang Y."/>
            <person name="Carvalho R."/>
            <person name="Voegtly L."/>
            <person name="Shi R."/>
            <person name="Duckworth R."/>
            <person name="Johnson A."/>
            <person name="Loviza R."/>
            <person name="Walstead R."/>
            <person name="Shah Z."/>
            <person name="Kiflezghi M."/>
            <person name="Wade K."/>
            <person name="Ball S.L."/>
            <person name="Bradley K.W."/>
            <person name="Asai D.J."/>
            <person name="Bowman C.A."/>
            <person name="Russell D.A."/>
            <person name="Pope W.H."/>
            <person name="Jacobs-Sera D."/>
            <person name="Hendrix R.W."/>
            <person name="Hatfull G.F."/>
        </authorList>
    </citation>
    <scope>NUCLEOTIDE SEQUENCE [LARGE SCALE GENOMIC DNA]</scope>
</reference>
<dbReference type="PANTHER" id="PTHR38566:SF1">
    <property type="entry name" value="CHROMOSOME UNDETERMINED SCAFFOLD_18, WHOLE GENOME SHOTGUN SEQUENCE"/>
    <property type="match status" value="1"/>
</dbReference>
<name>A0A0S4TF10_CRYHO</name>
<evidence type="ECO:0000313" key="1">
    <source>
        <dbReference type="EMBL" id="CUV05283.1"/>
    </source>
</evidence>
<accession>A0A0S4TF10</accession>
<dbReference type="VEuPathDB" id="CryptoDB:Chro.30386"/>
<organism evidence="1">
    <name type="scientific">Cryptosporidium hominis</name>
    <dbReference type="NCBI Taxonomy" id="237895"/>
    <lineage>
        <taxon>Eukaryota</taxon>
        <taxon>Sar</taxon>
        <taxon>Alveolata</taxon>
        <taxon>Apicomplexa</taxon>
        <taxon>Conoidasida</taxon>
        <taxon>Coccidia</taxon>
        <taxon>Eucoccidiorida</taxon>
        <taxon>Eimeriorina</taxon>
        <taxon>Cryptosporidiidae</taxon>
        <taxon>Cryptosporidium</taxon>
    </lineage>
</organism>
<gene>
    <name evidence="1" type="ORF">CHUDEA3_3410</name>
</gene>
<protein>
    <submittedName>
        <fullName evidence="1">Uncharacterized protein</fullName>
    </submittedName>
</protein>